<reference evidence="1 2" key="1">
    <citation type="submission" date="2018-08" db="EMBL/GenBank/DDBJ databases">
        <title>Recombination of ecologically and evolutionarily significant loci maintains genetic cohesion in the Pseudomonas syringae species complex.</title>
        <authorList>
            <person name="Dillon M."/>
            <person name="Thakur S."/>
            <person name="Almeida R.N.D."/>
            <person name="Weir B.S."/>
            <person name="Guttman D.S."/>
        </authorList>
    </citation>
    <scope>NUCLEOTIDE SEQUENCE [LARGE SCALE GENOMIC DNA]</scope>
    <source>
        <strain evidence="1 2">ICMP 13052</strain>
    </source>
</reference>
<accession>A0A3M4JV36</accession>
<organism evidence="1 2">
    <name type="scientific">Pseudomonas syringae pv. delphinii</name>
    <dbReference type="NCBI Taxonomy" id="192088"/>
    <lineage>
        <taxon>Bacteria</taxon>
        <taxon>Pseudomonadati</taxon>
        <taxon>Pseudomonadota</taxon>
        <taxon>Gammaproteobacteria</taxon>
        <taxon>Pseudomonadales</taxon>
        <taxon>Pseudomonadaceae</taxon>
        <taxon>Pseudomonas</taxon>
    </lineage>
</organism>
<dbReference type="Proteomes" id="UP000269044">
    <property type="component" value="Unassembled WGS sequence"/>
</dbReference>
<evidence type="ECO:0000313" key="1">
    <source>
        <dbReference type="EMBL" id="RMQ20907.1"/>
    </source>
</evidence>
<sequence>MKADISSFVKHARRVNRVLILLKKQGEYDKAIDCKSIRNLWMSEARRSAV</sequence>
<comment type="caution">
    <text evidence="1">The sequence shown here is derived from an EMBL/GenBank/DDBJ whole genome shotgun (WGS) entry which is preliminary data.</text>
</comment>
<dbReference type="EMBL" id="RBRA01000235">
    <property type="protein sequence ID" value="RMQ20907.1"/>
    <property type="molecule type" value="Genomic_DNA"/>
</dbReference>
<dbReference type="AlphaFoldDB" id="A0A3M4JV36"/>
<proteinExistence type="predicted"/>
<protein>
    <submittedName>
        <fullName evidence="1">Uncharacterized protein</fullName>
    </submittedName>
</protein>
<evidence type="ECO:0000313" key="2">
    <source>
        <dbReference type="Proteomes" id="UP000269044"/>
    </source>
</evidence>
<gene>
    <name evidence="1" type="ORF">ALQ08_200113</name>
</gene>
<name>A0A3M4JV36_9PSED</name>